<accession>A0A8H7VTN5</accession>
<dbReference type="OrthoDB" id="2379842at2759"/>
<gene>
    <name evidence="1" type="ORF">INT48_008311</name>
</gene>
<evidence type="ECO:0000313" key="1">
    <source>
        <dbReference type="EMBL" id="KAG2228383.1"/>
    </source>
</evidence>
<dbReference type="EMBL" id="JAEPRE010000525">
    <property type="protein sequence ID" value="KAG2228383.1"/>
    <property type="molecule type" value="Genomic_DNA"/>
</dbReference>
<comment type="caution">
    <text evidence="1">The sequence shown here is derived from an EMBL/GenBank/DDBJ whole genome shotgun (WGS) entry which is preliminary data.</text>
</comment>
<dbReference type="AlphaFoldDB" id="A0A8H7VTN5"/>
<protein>
    <recommendedName>
        <fullName evidence="3">OTU domain-containing protein</fullName>
    </recommendedName>
</protein>
<sequence>MKKRNQPNTAATTNNQPDTYYTSDITVNVIRRNQNFKYLFDSIAIDHSKLEVLLDPKGDDNCGFRAVSLAVYGNQESWITVKEKMLETYLKNYKTLYSIYQPDHDECMYMLTCTEAPNWNVRAWFLSCFCRQIVADTYKTAVYMYSRSVAIIETTSPPTENIMKNQSLFVPLQEVDPSKEPIMLYLANSHYYLLKPFWTPTGKHKKTTPPHLNHYHNAIRRNYPKLCPTDYALFYQ</sequence>
<organism evidence="1 2">
    <name type="scientific">Thamnidium elegans</name>
    <dbReference type="NCBI Taxonomy" id="101142"/>
    <lineage>
        <taxon>Eukaryota</taxon>
        <taxon>Fungi</taxon>
        <taxon>Fungi incertae sedis</taxon>
        <taxon>Mucoromycota</taxon>
        <taxon>Mucoromycotina</taxon>
        <taxon>Mucoromycetes</taxon>
        <taxon>Mucorales</taxon>
        <taxon>Mucorineae</taxon>
        <taxon>Mucoraceae</taxon>
        <taxon>Thamnidium</taxon>
    </lineage>
</organism>
<keyword evidence="2" id="KW-1185">Reference proteome</keyword>
<dbReference type="CDD" id="cd22744">
    <property type="entry name" value="OTU"/>
    <property type="match status" value="1"/>
</dbReference>
<evidence type="ECO:0008006" key="3">
    <source>
        <dbReference type="Google" id="ProtNLM"/>
    </source>
</evidence>
<reference evidence="1" key="1">
    <citation type="submission" date="2021-01" db="EMBL/GenBank/DDBJ databases">
        <title>Metabolic potential, ecology and presence of endohyphal bacteria is reflected in genomic diversity of Mucoromycotina.</title>
        <authorList>
            <person name="Muszewska A."/>
            <person name="Okrasinska A."/>
            <person name="Steczkiewicz K."/>
            <person name="Drgas O."/>
            <person name="Orlowska M."/>
            <person name="Perlinska-Lenart U."/>
            <person name="Aleksandrzak-Piekarczyk T."/>
            <person name="Szatraj K."/>
            <person name="Zielenkiewicz U."/>
            <person name="Pilsyk S."/>
            <person name="Malc E."/>
            <person name="Mieczkowski P."/>
            <person name="Kruszewska J.S."/>
            <person name="Biernat P."/>
            <person name="Pawlowska J."/>
        </authorList>
    </citation>
    <scope>NUCLEOTIDE SEQUENCE</scope>
    <source>
        <strain evidence="1">WA0000018081</strain>
    </source>
</reference>
<name>A0A8H7VTN5_9FUNG</name>
<evidence type="ECO:0000313" key="2">
    <source>
        <dbReference type="Proteomes" id="UP000613177"/>
    </source>
</evidence>
<proteinExistence type="predicted"/>
<dbReference type="Proteomes" id="UP000613177">
    <property type="component" value="Unassembled WGS sequence"/>
</dbReference>